<evidence type="ECO:0000256" key="1">
    <source>
        <dbReference type="ARBA" id="ARBA00001933"/>
    </source>
</evidence>
<evidence type="ECO:0000256" key="4">
    <source>
        <dbReference type="ARBA" id="ARBA00023239"/>
    </source>
</evidence>
<dbReference type="CDD" id="cd06828">
    <property type="entry name" value="PLPDE_III_DapDC"/>
    <property type="match status" value="1"/>
</dbReference>
<keyword evidence="4 5" id="KW-0456">Lyase</keyword>
<dbReference type="Proteomes" id="UP000768163">
    <property type="component" value="Unassembled WGS sequence"/>
</dbReference>
<dbReference type="SUPFAM" id="SSF50621">
    <property type="entry name" value="Alanine racemase C-terminal domain-like"/>
    <property type="match status" value="1"/>
</dbReference>
<protein>
    <recommendedName>
        <fullName evidence="5 6">Diaminopimelate decarboxylase</fullName>
        <shortName evidence="5">DAP decarboxylase</shortName>
        <shortName evidence="5">DAPDC</shortName>
        <ecNumber evidence="5 6">4.1.1.20</ecNumber>
    </recommendedName>
</protein>
<dbReference type="Gene3D" id="3.20.20.10">
    <property type="entry name" value="Alanine racemase"/>
    <property type="match status" value="1"/>
</dbReference>
<comment type="cofactor">
    <cofactor evidence="1 5 7 8">
        <name>pyridoxal 5'-phosphate</name>
        <dbReference type="ChEBI" id="CHEBI:597326"/>
    </cofactor>
</comment>
<comment type="caution">
    <text evidence="10">The sequence shown here is derived from an EMBL/GenBank/DDBJ whole genome shotgun (WGS) entry which is preliminary data.</text>
</comment>
<evidence type="ECO:0000256" key="3">
    <source>
        <dbReference type="ARBA" id="ARBA00022898"/>
    </source>
</evidence>
<dbReference type="GO" id="GO:0008836">
    <property type="term" value="F:diaminopimelate decarboxylase activity"/>
    <property type="evidence" value="ECO:0007669"/>
    <property type="project" value="UniProtKB-UniRule"/>
</dbReference>
<dbReference type="NCBIfam" id="TIGR01048">
    <property type="entry name" value="lysA"/>
    <property type="match status" value="1"/>
</dbReference>
<dbReference type="FunFam" id="3.20.20.10:FF:000003">
    <property type="entry name" value="Diaminopimelate decarboxylase"/>
    <property type="match status" value="1"/>
</dbReference>
<keyword evidence="3 5" id="KW-0663">Pyridoxal phosphate</keyword>
<accession>A0A8J7YWT8</accession>
<dbReference type="Gene3D" id="2.40.37.10">
    <property type="entry name" value="Lyase, Ornithine Decarboxylase, Chain A, domain 1"/>
    <property type="match status" value="1"/>
</dbReference>
<evidence type="ECO:0000256" key="6">
    <source>
        <dbReference type="NCBIfam" id="TIGR01048"/>
    </source>
</evidence>
<comment type="catalytic activity">
    <reaction evidence="5 8">
        <text>meso-2,6-diaminopimelate + H(+) = L-lysine + CO2</text>
        <dbReference type="Rhea" id="RHEA:15101"/>
        <dbReference type="ChEBI" id="CHEBI:15378"/>
        <dbReference type="ChEBI" id="CHEBI:16526"/>
        <dbReference type="ChEBI" id="CHEBI:32551"/>
        <dbReference type="ChEBI" id="CHEBI:57791"/>
        <dbReference type="EC" id="4.1.1.20"/>
    </reaction>
</comment>
<feature type="binding site" evidence="5">
    <location>
        <begin position="277"/>
        <end position="280"/>
    </location>
    <ligand>
        <name>pyridoxal 5'-phosphate</name>
        <dbReference type="ChEBI" id="CHEBI:597326"/>
    </ligand>
</feature>
<dbReference type="UniPathway" id="UPA00034">
    <property type="reaction ID" value="UER00027"/>
</dbReference>
<reference evidence="10" key="1">
    <citation type="submission" date="2019-11" db="EMBL/GenBank/DDBJ databases">
        <title>Lipid analysis of CO2-rich subsurface aquifers suggests an autotrophy-based deep biosphere with lysolipids enriched in CPR bacteria.</title>
        <authorList>
            <person name="Probst A.J."/>
            <person name="Elling F.J."/>
            <person name="Castelle C.J."/>
            <person name="Zhu Q."/>
            <person name="Elvert M."/>
            <person name="Birarda G."/>
            <person name="Holman H.-Y."/>
            <person name="Lane K.R."/>
            <person name="Ladd B."/>
            <person name="Ryan M.C."/>
            <person name="Woyke T."/>
            <person name="Hinrichs K.-U."/>
            <person name="Banfield J.F."/>
        </authorList>
    </citation>
    <scope>NUCLEOTIDE SEQUENCE</scope>
    <source>
        <strain evidence="10">CG_2015-01_33_1645</strain>
        <strain evidence="11">CG_2015-04_33_537</strain>
    </source>
</reference>
<comment type="pathway">
    <text evidence="5 8">Amino-acid biosynthesis; L-lysine biosynthesis via DAP pathway; L-lysine from DL-2,6-diaminopimelate: step 1/1.</text>
</comment>
<dbReference type="InterPro" id="IPR000183">
    <property type="entry name" value="Orn/DAP/Arg_de-COase"/>
</dbReference>
<evidence type="ECO:0000256" key="7">
    <source>
        <dbReference type="PIRSR" id="PIRSR600183-50"/>
    </source>
</evidence>
<dbReference type="PANTHER" id="PTHR43727">
    <property type="entry name" value="DIAMINOPIMELATE DECARBOXYLASE"/>
    <property type="match status" value="1"/>
</dbReference>
<evidence type="ECO:0000313" key="11">
    <source>
        <dbReference type="EMBL" id="NCS91810.1"/>
    </source>
</evidence>
<dbReference type="EMBL" id="JAACVF010000143">
    <property type="protein sequence ID" value="NCN65435.1"/>
    <property type="molecule type" value="Genomic_DNA"/>
</dbReference>
<feature type="binding site" evidence="5">
    <location>
        <position position="234"/>
    </location>
    <ligand>
        <name>pyridoxal 5'-phosphate</name>
        <dbReference type="ChEBI" id="CHEBI:597326"/>
    </ligand>
</feature>
<dbReference type="GO" id="GO:0030170">
    <property type="term" value="F:pyridoxal phosphate binding"/>
    <property type="evidence" value="ECO:0007669"/>
    <property type="project" value="UniProtKB-UniRule"/>
</dbReference>
<feature type="binding site" evidence="5">
    <location>
        <position position="316"/>
    </location>
    <ligand>
        <name>substrate</name>
    </ligand>
</feature>
<dbReference type="InterPro" id="IPR009006">
    <property type="entry name" value="Ala_racemase/Decarboxylase_C"/>
</dbReference>
<comment type="function">
    <text evidence="5">Specifically catalyzes the decarboxylation of meso-diaminopimelate (meso-DAP) to L-lysine.</text>
</comment>
<feature type="domain" description="Orn/DAP/Arg decarboxylase 2 N-terminal" evidence="9">
    <location>
        <begin position="39"/>
        <end position="283"/>
    </location>
</feature>
<dbReference type="EMBL" id="JAACQH010000109">
    <property type="protein sequence ID" value="NCS91810.1"/>
    <property type="molecule type" value="Genomic_DNA"/>
</dbReference>
<feature type="modified residue" description="N6-(pyridoxal phosphate)lysine" evidence="5 7">
    <location>
        <position position="57"/>
    </location>
</feature>
<keyword evidence="5" id="KW-0028">Amino-acid biosynthesis</keyword>
<dbReference type="SUPFAM" id="SSF51419">
    <property type="entry name" value="PLP-binding barrel"/>
    <property type="match status" value="1"/>
</dbReference>
<comment type="similarity">
    <text evidence="5">Belongs to the Orn/Lys/Arg decarboxylase class-II family. LysA subfamily.</text>
</comment>
<keyword evidence="2 5" id="KW-0210">Decarboxylase</keyword>
<evidence type="ECO:0000313" key="12">
    <source>
        <dbReference type="Proteomes" id="UP000768163"/>
    </source>
</evidence>
<keyword evidence="5 8" id="KW-0457">Lysine biosynthesis</keyword>
<evidence type="ECO:0000256" key="8">
    <source>
        <dbReference type="RuleBase" id="RU003738"/>
    </source>
</evidence>
<evidence type="ECO:0000256" key="5">
    <source>
        <dbReference type="HAMAP-Rule" id="MF_02120"/>
    </source>
</evidence>
<evidence type="ECO:0000313" key="10">
    <source>
        <dbReference type="EMBL" id="NCN65435.1"/>
    </source>
</evidence>
<dbReference type="Proteomes" id="UP000738826">
    <property type="component" value="Unassembled WGS sequence"/>
</dbReference>
<feature type="binding site" evidence="5">
    <location>
        <position position="374"/>
    </location>
    <ligand>
        <name>pyridoxal 5'-phosphate</name>
        <dbReference type="ChEBI" id="CHEBI:597326"/>
    </ligand>
</feature>
<dbReference type="PANTHER" id="PTHR43727:SF2">
    <property type="entry name" value="GROUP IV DECARBOXYLASE"/>
    <property type="match status" value="1"/>
</dbReference>
<proteinExistence type="inferred from homology"/>
<evidence type="ECO:0000259" key="9">
    <source>
        <dbReference type="Pfam" id="PF02784"/>
    </source>
</evidence>
<dbReference type="InterPro" id="IPR022644">
    <property type="entry name" value="De-COase2_N"/>
</dbReference>
<organism evidence="10 12">
    <name type="scientific">Candidatus Altarchaeum hamiconexum</name>
    <dbReference type="NCBI Taxonomy" id="1803513"/>
    <lineage>
        <taxon>Archaea</taxon>
        <taxon>Candidatus Altarchaeota</taxon>
        <taxon>Candidatus Altiarchaeia</taxon>
        <taxon>Candidatus Altarchaeales</taxon>
        <taxon>Candidatus Altarchaeaceae</taxon>
        <taxon>Candidatus Altarchaeum</taxon>
    </lineage>
</organism>
<feature type="binding site" evidence="5">
    <location>
        <position position="347"/>
    </location>
    <ligand>
        <name>substrate</name>
    </ligand>
</feature>
<feature type="binding site" evidence="5">
    <location>
        <position position="320"/>
    </location>
    <ligand>
        <name>substrate</name>
    </ligand>
</feature>
<dbReference type="InterPro" id="IPR029066">
    <property type="entry name" value="PLP-binding_barrel"/>
</dbReference>
<dbReference type="PRINTS" id="PR01181">
    <property type="entry name" value="DAPDCRBXLASE"/>
</dbReference>
<comment type="subunit">
    <text evidence="5">Homodimer.</text>
</comment>
<feature type="active site" description="Proton donor" evidence="7">
    <location>
        <position position="346"/>
    </location>
</feature>
<dbReference type="AlphaFoldDB" id="A0A8J7YWT8"/>
<dbReference type="PRINTS" id="PR01179">
    <property type="entry name" value="ODADCRBXLASE"/>
</dbReference>
<gene>
    <name evidence="5 10" type="primary">lysA</name>
    <name evidence="11" type="ORF">GW779_05340</name>
    <name evidence="10" type="ORF">GW910_05185</name>
</gene>
<sequence>MNIITYIIRHKEILLEILEKFRTPAYIYFEEILQENVQKYFDAFKRYGKFKMMYAYKANTNIEICKILKNLNVGADVVSAGELHIAKHINLNSRDVIFTSNGKTDEGIDSALNFGCTINIDGFEEIEIIDEISKQINKRPKVSFRINPEVNPHTHDKIATGVKESKFGINFKEALNAYKLAGQKNFEILGIHCHIGSQITEIEPFVEEAKKISKIVTDLHKAGINLKFVDLGGGLGIDYLHNGSYNGLSHNDLANGILPIVENLNKNLRYDVELILEPGRSIVGNTGILLTKVLSIKRTPYKKFINADAGFNDLIRPAMYDAYHKILNLNDQSEGDEIFDVAGNLCESCDILGRGRKIKANRNDILAVLDAGAYGFSMCSNYNSMPKPAEILITKDKKVKVLREREKFSALIK</sequence>
<dbReference type="HAMAP" id="MF_02120">
    <property type="entry name" value="LysA"/>
    <property type="match status" value="1"/>
</dbReference>
<dbReference type="InterPro" id="IPR002986">
    <property type="entry name" value="DAP_deCOOHase_LysA"/>
</dbReference>
<feature type="binding site" evidence="5">
    <location>
        <position position="374"/>
    </location>
    <ligand>
        <name>substrate</name>
    </ligand>
</feature>
<feature type="binding site" evidence="5">
    <location>
        <position position="280"/>
    </location>
    <ligand>
        <name>substrate</name>
    </ligand>
</feature>
<dbReference type="Pfam" id="PF02784">
    <property type="entry name" value="Orn_Arg_deC_N"/>
    <property type="match status" value="1"/>
</dbReference>
<dbReference type="EC" id="4.1.1.20" evidence="5 6"/>
<evidence type="ECO:0000256" key="2">
    <source>
        <dbReference type="ARBA" id="ARBA00022793"/>
    </source>
</evidence>
<name>A0A8J7YWT8_9ARCH</name>
<dbReference type="GO" id="GO:0009089">
    <property type="term" value="P:lysine biosynthetic process via diaminopimelate"/>
    <property type="evidence" value="ECO:0007669"/>
    <property type="project" value="UniProtKB-UniRule"/>
</dbReference>